<keyword evidence="1" id="KW-0472">Membrane</keyword>
<sequence>MRKIIYSLCIICFIAILPADGAYAADMAYSVKANLPENQRNKEHTYFDLLMEPKLKQTISITFENHSENPIELEVNYHAAQTNDNGVIDYKGTRERKDSSLEYDLKELITGDQNIKLNSKEKKEVPYTITMPEKHFEGILLGGFHIHKKDKEDSTNQKFQIKNDYSYVIGLQLTETEKKITPELKLNAVEPGLNNYRTTLFANIQNTTATMITDMTVTAEVYKEKSEEVLHKTVKSNQSMAPNSNYDFPISWDNQSFQPGKYRVMINAVDKTGHRWSFNKYFEIKDNAKKYNEEAVDIKAQVKNNDYIIRILVLIIIFAFVTIIFLFFNLKKENKR</sequence>
<keyword evidence="1" id="KW-0812">Transmembrane</keyword>
<gene>
    <name evidence="4" type="ORF">P0E79_15330</name>
</gene>
<comment type="caution">
    <text evidence="4">The sequence shown here is derived from an EMBL/GenBank/DDBJ whole genome shotgun (WGS) entry which is preliminary data.</text>
</comment>
<dbReference type="AlphaFoldDB" id="A0AAW7KKN7"/>
<feature type="domain" description="WxL Interacting Protein host binding" evidence="3">
    <location>
        <begin position="157"/>
        <end position="293"/>
    </location>
</feature>
<reference evidence="4" key="2">
    <citation type="submission" date="2023-03" db="EMBL/GenBank/DDBJ databases">
        <authorList>
            <person name="Zajac M."/>
            <person name="Kwit R."/>
            <person name="Wasyl D."/>
        </authorList>
    </citation>
    <scope>NUCLEOTIDE SEQUENCE</scope>
    <source>
        <strain evidence="4">691B_2</strain>
    </source>
</reference>
<dbReference type="EMBL" id="JAREWH010000039">
    <property type="protein sequence ID" value="MDN3193839.1"/>
    <property type="molecule type" value="Genomic_DNA"/>
</dbReference>
<protein>
    <submittedName>
        <fullName evidence="4">DUF916 and DUF3324 domain-containing protein</fullName>
    </submittedName>
</protein>
<dbReference type="Pfam" id="PF11797">
    <property type="entry name" value="WxLIP_HBD"/>
    <property type="match status" value="1"/>
</dbReference>
<evidence type="ECO:0000259" key="3">
    <source>
        <dbReference type="Pfam" id="PF11797"/>
    </source>
</evidence>
<dbReference type="InterPro" id="IPR010317">
    <property type="entry name" value="WxLIP_PGBD"/>
</dbReference>
<feature type="domain" description="WxL Interacting Protein peptidoglycan binding" evidence="2">
    <location>
        <begin position="29"/>
        <end position="147"/>
    </location>
</feature>
<accession>A0AAW7KKN7</accession>
<dbReference type="Proteomes" id="UP001173174">
    <property type="component" value="Unassembled WGS sequence"/>
</dbReference>
<evidence type="ECO:0000313" key="4">
    <source>
        <dbReference type="EMBL" id="MDN3193839.1"/>
    </source>
</evidence>
<feature type="transmembrane region" description="Helical" evidence="1">
    <location>
        <begin position="307"/>
        <end position="330"/>
    </location>
</feature>
<reference evidence="4" key="1">
    <citation type="journal article" date="2023" name="Pathogens">
        <title>Prevalence of Enterococcus spp. and the Whole-Genome Characteristics of Enterococcus faecium and Enterococcus faecalis Strains Isolated from Free-Living Birds in Poland.</title>
        <authorList>
            <person name="Kwit R."/>
            <person name="Zajac M."/>
            <person name="Smialowska-Weglinska A."/>
            <person name="Skarzynska M."/>
            <person name="Bomba A."/>
            <person name="Lalak A."/>
            <person name="Skrzypiec E."/>
            <person name="Wojdat D."/>
            <person name="Koza W."/>
            <person name="Mikos-Wojewoda E."/>
            <person name="Pasim P."/>
            <person name="Skora M."/>
            <person name="Polak M."/>
            <person name="Wiacek J."/>
            <person name="Wasyl D."/>
        </authorList>
    </citation>
    <scope>NUCLEOTIDE SEQUENCE</scope>
    <source>
        <strain evidence="4">691B_2</strain>
    </source>
</reference>
<name>A0AAW7KKN7_ENTFL</name>
<dbReference type="Pfam" id="PF06030">
    <property type="entry name" value="WxLIP_PGBD"/>
    <property type="match status" value="1"/>
</dbReference>
<evidence type="ECO:0000259" key="2">
    <source>
        <dbReference type="Pfam" id="PF06030"/>
    </source>
</evidence>
<evidence type="ECO:0000313" key="5">
    <source>
        <dbReference type="Proteomes" id="UP001173174"/>
    </source>
</evidence>
<dbReference type="RefSeq" id="WP_289870302.1">
    <property type="nucleotide sequence ID" value="NZ_JAREWH010000039.1"/>
</dbReference>
<dbReference type="InterPro" id="IPR021759">
    <property type="entry name" value="WxLIP_HBD"/>
</dbReference>
<evidence type="ECO:0000256" key="1">
    <source>
        <dbReference type="SAM" id="Phobius"/>
    </source>
</evidence>
<organism evidence="4 5">
    <name type="scientific">Enterococcus faecalis</name>
    <name type="common">Streptococcus faecalis</name>
    <dbReference type="NCBI Taxonomy" id="1351"/>
    <lineage>
        <taxon>Bacteria</taxon>
        <taxon>Bacillati</taxon>
        <taxon>Bacillota</taxon>
        <taxon>Bacilli</taxon>
        <taxon>Lactobacillales</taxon>
        <taxon>Enterococcaceae</taxon>
        <taxon>Enterococcus</taxon>
    </lineage>
</organism>
<keyword evidence="1" id="KW-1133">Transmembrane helix</keyword>
<proteinExistence type="predicted"/>